<dbReference type="AlphaFoldDB" id="B9BL62"/>
<proteinExistence type="predicted"/>
<comment type="caution">
    <text evidence="1">The sequence shown here is derived from an EMBL/GenBank/DDBJ whole genome shotgun (WGS) entry which is preliminary data.</text>
</comment>
<accession>B9BL62</accession>
<evidence type="ECO:0000313" key="2">
    <source>
        <dbReference type="Proteomes" id="UP000004535"/>
    </source>
</evidence>
<evidence type="ECO:0000313" key="1">
    <source>
        <dbReference type="EMBL" id="EEE08679.1"/>
    </source>
</evidence>
<name>B9BL62_9BURK</name>
<organism evidence="1 2">
    <name type="scientific">Burkholderia multivorans CGD2</name>
    <dbReference type="NCBI Taxonomy" id="513052"/>
    <lineage>
        <taxon>Bacteria</taxon>
        <taxon>Pseudomonadati</taxon>
        <taxon>Pseudomonadota</taxon>
        <taxon>Betaproteobacteria</taxon>
        <taxon>Burkholderiales</taxon>
        <taxon>Burkholderiaceae</taxon>
        <taxon>Burkholderia</taxon>
        <taxon>Burkholderia cepacia complex</taxon>
    </lineage>
</organism>
<dbReference type="Proteomes" id="UP000004535">
    <property type="component" value="Unassembled WGS sequence"/>
</dbReference>
<reference evidence="1 2" key="1">
    <citation type="journal article" date="2012" name="J. Bacteriol.">
        <title>Draft Genome Sequence Determination for Cystic Fibrosis and Chronic Granulomatous Disease Burkholderia multivorans Isolates.</title>
        <authorList>
            <person name="Varga J.J."/>
            <person name="Losada L."/>
            <person name="Zelazny A.M."/>
            <person name="Brinkac L."/>
            <person name="Harkins D."/>
            <person name="Radune D."/>
            <person name="Hostetler J."/>
            <person name="Sampaio E.P."/>
            <person name="Ronning C.M."/>
            <person name="Nierman W.C."/>
            <person name="Greenberg D.E."/>
            <person name="Holland S.M."/>
            <person name="Goldberg J.B."/>
        </authorList>
    </citation>
    <scope>NUCLEOTIDE SEQUENCE [LARGE SCALE GENOMIC DNA]</scope>
    <source>
        <strain evidence="1 2">CGD2</strain>
    </source>
</reference>
<sequence>MTCTLTPDPCASIDEQKRAIKPDGRHQIQAELLLPLVVTRRGEATGRRVSSRSKLMAKFAVG</sequence>
<gene>
    <name evidence="1" type="ORF">BURMUCGD2_5820</name>
</gene>
<protein>
    <submittedName>
        <fullName evidence="1">Uncharacterized protein</fullName>
    </submittedName>
</protein>
<dbReference type="EMBL" id="ACFC01000002">
    <property type="protein sequence ID" value="EEE08679.1"/>
    <property type="molecule type" value="Genomic_DNA"/>
</dbReference>